<dbReference type="PANTHER" id="PTHR12215">
    <property type="entry name" value="PHOSPHOPANTETHEINE TRANSFERASE"/>
    <property type="match status" value="1"/>
</dbReference>
<gene>
    <name evidence="4" type="ORF">ACF05T_26130</name>
</gene>
<evidence type="ECO:0000313" key="5">
    <source>
        <dbReference type="Proteomes" id="UP001603013"/>
    </source>
</evidence>
<dbReference type="InterPro" id="IPR050559">
    <property type="entry name" value="P-Pant_transferase_sf"/>
</dbReference>
<comment type="similarity">
    <text evidence="1">Belongs to the P-Pant transferase superfamily. Gsp/Sfp/HetI/AcpT family.</text>
</comment>
<dbReference type="Pfam" id="PF01648">
    <property type="entry name" value="ACPS"/>
    <property type="match status" value="1"/>
</dbReference>
<keyword evidence="2 4" id="KW-0808">Transferase</keyword>
<dbReference type="EMBL" id="JBIBSM010000016">
    <property type="protein sequence ID" value="MFF8279558.1"/>
    <property type="molecule type" value="Genomic_DNA"/>
</dbReference>
<protein>
    <submittedName>
        <fullName evidence="4">4'-phosphopantetheinyl transferase family protein</fullName>
    </submittedName>
</protein>
<dbReference type="InterPro" id="IPR037143">
    <property type="entry name" value="4-PPantetheinyl_Trfase_dom_sf"/>
</dbReference>
<feature type="domain" description="4'-phosphopantetheinyl transferase" evidence="3">
    <location>
        <begin position="134"/>
        <end position="193"/>
    </location>
</feature>
<dbReference type="RefSeq" id="WP_391936503.1">
    <property type="nucleotide sequence ID" value="NZ_JBIBSM010000016.1"/>
</dbReference>
<proteinExistence type="inferred from homology"/>
<sequence length="285" mass="30891">MTAWTRHHLLPQVALPPTGYRPAADHIDVWTLHADPVTADRAQRLTTLLNASERRRANSFLSTDRRDTYVLAHLALRLILANCLGTAPRAVTISRAPCPSCDKPHGRPTLPESDLHFSLSHTRTTVMIALAPTRVGIDLEAVDRVDAALLRRLHPNEQEAIHRLPSAHRSPALLDCWVRKEAYLKGYGTGLGAGHLQRLDIGPGPEFGGHSAGPPAGWLLAPLAAPPGYAAAAALRSRTAAGRQPTIARHGCDLCGRPAHAADENRLRRVRPATYLSVLDIQGEP</sequence>
<dbReference type="GO" id="GO:0016740">
    <property type="term" value="F:transferase activity"/>
    <property type="evidence" value="ECO:0007669"/>
    <property type="project" value="UniProtKB-KW"/>
</dbReference>
<evidence type="ECO:0000256" key="2">
    <source>
        <dbReference type="ARBA" id="ARBA00022679"/>
    </source>
</evidence>
<evidence type="ECO:0000313" key="4">
    <source>
        <dbReference type="EMBL" id="MFF8279558.1"/>
    </source>
</evidence>
<evidence type="ECO:0000259" key="3">
    <source>
        <dbReference type="Pfam" id="PF01648"/>
    </source>
</evidence>
<dbReference type="Gene3D" id="3.90.470.20">
    <property type="entry name" value="4'-phosphopantetheinyl transferase domain"/>
    <property type="match status" value="1"/>
</dbReference>
<accession>A0ABW6YI70</accession>
<dbReference type="Proteomes" id="UP001603013">
    <property type="component" value="Unassembled WGS sequence"/>
</dbReference>
<comment type="caution">
    <text evidence="4">The sequence shown here is derived from an EMBL/GenBank/DDBJ whole genome shotgun (WGS) entry which is preliminary data.</text>
</comment>
<dbReference type="InterPro" id="IPR008278">
    <property type="entry name" value="4-PPantetheinyl_Trfase_dom"/>
</dbReference>
<reference evidence="4 5" key="1">
    <citation type="submission" date="2024-10" db="EMBL/GenBank/DDBJ databases">
        <title>The Natural Products Discovery Center: Release of the First 8490 Sequenced Strains for Exploring Actinobacteria Biosynthetic Diversity.</title>
        <authorList>
            <person name="Kalkreuter E."/>
            <person name="Kautsar S.A."/>
            <person name="Yang D."/>
            <person name="Bader C.D."/>
            <person name="Teijaro C.N."/>
            <person name="Fluegel L."/>
            <person name="Davis C.M."/>
            <person name="Simpson J.R."/>
            <person name="Lauterbach L."/>
            <person name="Steele A.D."/>
            <person name="Gui C."/>
            <person name="Meng S."/>
            <person name="Li G."/>
            <person name="Viehrig K."/>
            <person name="Ye F."/>
            <person name="Su P."/>
            <person name="Kiefer A.F."/>
            <person name="Nichols A."/>
            <person name="Cepeda A.J."/>
            <person name="Yan W."/>
            <person name="Fan B."/>
            <person name="Jiang Y."/>
            <person name="Adhikari A."/>
            <person name="Zheng C.-J."/>
            <person name="Schuster L."/>
            <person name="Cowan T.M."/>
            <person name="Smanski M.J."/>
            <person name="Chevrette M.G."/>
            <person name="De Carvalho L.P.S."/>
            <person name="Shen B."/>
        </authorList>
    </citation>
    <scope>NUCLEOTIDE SEQUENCE [LARGE SCALE GENOMIC DNA]</scope>
    <source>
        <strain evidence="4 5">NPDC015755</strain>
    </source>
</reference>
<name>A0ABW6YI70_9ACTN</name>
<evidence type="ECO:0000256" key="1">
    <source>
        <dbReference type="ARBA" id="ARBA00010990"/>
    </source>
</evidence>
<keyword evidence="5" id="KW-1185">Reference proteome</keyword>
<dbReference type="SUPFAM" id="SSF56214">
    <property type="entry name" value="4'-phosphopantetheinyl transferase"/>
    <property type="match status" value="2"/>
</dbReference>
<organism evidence="4 5">
    <name type="scientific">Streptomyces lateritius</name>
    <dbReference type="NCBI Taxonomy" id="67313"/>
    <lineage>
        <taxon>Bacteria</taxon>
        <taxon>Bacillati</taxon>
        <taxon>Actinomycetota</taxon>
        <taxon>Actinomycetes</taxon>
        <taxon>Kitasatosporales</taxon>
        <taxon>Streptomycetaceae</taxon>
        <taxon>Streptomyces</taxon>
    </lineage>
</organism>
<dbReference type="PANTHER" id="PTHR12215:SF10">
    <property type="entry name" value="L-AMINOADIPATE-SEMIALDEHYDE DEHYDROGENASE-PHOSPHOPANTETHEINYL TRANSFERASE"/>
    <property type="match status" value="1"/>
</dbReference>